<evidence type="ECO:0000313" key="1">
    <source>
        <dbReference type="EMBL" id="CAI4006813.1"/>
    </source>
</evidence>
<dbReference type="EMBL" id="CAMXCT030003896">
    <property type="protein sequence ID" value="CAL4794125.1"/>
    <property type="molecule type" value="Genomic_DNA"/>
</dbReference>
<proteinExistence type="predicted"/>
<sequence length="251" mass="27813">MSHTLFWTDEEGSAVCLVELPRVQLRFVPGPDPNNRGLRLFSKEFGGFYLLNRRGVFDPEAPGMMPKVAWQEATGDPRATDLAAFLAKMPHAVVLRSAAGAIRILVTSADVTRPNIKCKPFSTDLVVNRKILVALSGKTFLWDFHESGSLLLTSSLSGTLYLSLLTLLHRDYTACARLIGSVGFDEGISAEEFRLLKMTLFSTMKDRHPDASALRLKLVLALIAHNPKHPLLDPVTWLWTFSGVRALVERA</sequence>
<dbReference type="OrthoDB" id="10395737at2759"/>
<evidence type="ECO:0000313" key="3">
    <source>
        <dbReference type="Proteomes" id="UP001152797"/>
    </source>
</evidence>
<reference evidence="1" key="1">
    <citation type="submission" date="2022-10" db="EMBL/GenBank/DDBJ databases">
        <authorList>
            <person name="Chen Y."/>
            <person name="Dougan E. K."/>
            <person name="Chan C."/>
            <person name="Rhodes N."/>
            <person name="Thang M."/>
        </authorList>
    </citation>
    <scope>NUCLEOTIDE SEQUENCE</scope>
</reference>
<dbReference type="AlphaFoldDB" id="A0A9P1DDU4"/>
<organism evidence="1">
    <name type="scientific">Cladocopium goreaui</name>
    <dbReference type="NCBI Taxonomy" id="2562237"/>
    <lineage>
        <taxon>Eukaryota</taxon>
        <taxon>Sar</taxon>
        <taxon>Alveolata</taxon>
        <taxon>Dinophyceae</taxon>
        <taxon>Suessiales</taxon>
        <taxon>Symbiodiniaceae</taxon>
        <taxon>Cladocopium</taxon>
    </lineage>
</organism>
<name>A0A9P1DDU4_9DINO</name>
<evidence type="ECO:0000313" key="2">
    <source>
        <dbReference type="EMBL" id="CAL4794125.1"/>
    </source>
</evidence>
<reference evidence="2 3" key="2">
    <citation type="submission" date="2024-05" db="EMBL/GenBank/DDBJ databases">
        <authorList>
            <person name="Chen Y."/>
            <person name="Shah S."/>
            <person name="Dougan E. K."/>
            <person name="Thang M."/>
            <person name="Chan C."/>
        </authorList>
    </citation>
    <scope>NUCLEOTIDE SEQUENCE [LARGE SCALE GENOMIC DNA]</scope>
</reference>
<accession>A0A9P1DDU4</accession>
<gene>
    <name evidence="1" type="ORF">C1SCF055_LOCUS32414</name>
</gene>
<dbReference type="EMBL" id="CAMXCT020003896">
    <property type="protein sequence ID" value="CAL1160188.1"/>
    <property type="molecule type" value="Genomic_DNA"/>
</dbReference>
<protein>
    <submittedName>
        <fullName evidence="1">Uncharacterized protein</fullName>
    </submittedName>
</protein>
<keyword evidence="3" id="KW-1185">Reference proteome</keyword>
<dbReference type="EMBL" id="CAMXCT010003896">
    <property type="protein sequence ID" value="CAI4006813.1"/>
    <property type="molecule type" value="Genomic_DNA"/>
</dbReference>
<comment type="caution">
    <text evidence="1">The sequence shown here is derived from an EMBL/GenBank/DDBJ whole genome shotgun (WGS) entry which is preliminary data.</text>
</comment>
<dbReference type="Proteomes" id="UP001152797">
    <property type="component" value="Unassembled WGS sequence"/>
</dbReference>